<feature type="compositionally biased region" description="Polar residues" evidence="1">
    <location>
        <begin position="191"/>
        <end position="202"/>
    </location>
</feature>
<proteinExistence type="predicted"/>
<evidence type="ECO:0000256" key="1">
    <source>
        <dbReference type="SAM" id="MobiDB-lite"/>
    </source>
</evidence>
<dbReference type="GeneID" id="94337705"/>
<dbReference type="AlphaFoldDB" id="A0AAD9PHR8"/>
<feature type="region of interest" description="Disordered" evidence="1">
    <location>
        <begin position="86"/>
        <end position="136"/>
    </location>
</feature>
<feature type="compositionally biased region" description="Basic and acidic residues" evidence="1">
    <location>
        <begin position="172"/>
        <end position="183"/>
    </location>
</feature>
<feature type="compositionally biased region" description="Low complexity" evidence="1">
    <location>
        <begin position="88"/>
        <end position="107"/>
    </location>
</feature>
<feature type="compositionally biased region" description="Basic and acidic residues" evidence="1">
    <location>
        <begin position="111"/>
        <end position="127"/>
    </location>
</feature>
<reference evidence="2" key="1">
    <citation type="journal article" date="2023" name="Nat. Microbiol.">
        <title>Babesia duncani multi-omics identifies virulence factors and drug targets.</title>
        <authorList>
            <person name="Singh P."/>
            <person name="Lonardi S."/>
            <person name="Liang Q."/>
            <person name="Vydyam P."/>
            <person name="Khabirova E."/>
            <person name="Fang T."/>
            <person name="Gihaz S."/>
            <person name="Thekkiniath J."/>
            <person name="Munshi M."/>
            <person name="Abel S."/>
            <person name="Ciampossin L."/>
            <person name="Batugedara G."/>
            <person name="Gupta M."/>
            <person name="Lu X.M."/>
            <person name="Lenz T."/>
            <person name="Chakravarty S."/>
            <person name="Cornillot E."/>
            <person name="Hu Y."/>
            <person name="Ma W."/>
            <person name="Gonzalez L.M."/>
            <person name="Sanchez S."/>
            <person name="Estrada K."/>
            <person name="Sanchez-Flores A."/>
            <person name="Montero E."/>
            <person name="Harb O.S."/>
            <person name="Le Roch K.G."/>
            <person name="Mamoun C.B."/>
        </authorList>
    </citation>
    <scope>NUCLEOTIDE SEQUENCE</scope>
    <source>
        <strain evidence="2">WA1</strain>
    </source>
</reference>
<evidence type="ECO:0000313" key="2">
    <source>
        <dbReference type="EMBL" id="KAK2195106.1"/>
    </source>
</evidence>
<keyword evidence="3" id="KW-1185">Reference proteome</keyword>
<comment type="caution">
    <text evidence="2">The sequence shown here is derived from an EMBL/GenBank/DDBJ whole genome shotgun (WGS) entry which is preliminary data.</text>
</comment>
<sequence length="426" mass="47781">MSIKMQKKTNDKKAVEEINYPCSPRSQKWLVNLLPVLESYNYSYAETIELVKSCNYNSDKIQEEVVRIMDLNIGHEQGAWKEVKCRQATKTATQKPKPQPTAQPTKQKQPKSADKREKAPPKPKRENAPQPENVQKITETINKVANMYITPKKPDKSSQTEFTSWAALLKGEKSNDLVPEPKPKPKTKAPSSQPEATNTNVVKTPKPPKNAKSDHKPTKAAQMPPIVEKQKHDKPPVTLPKPLPGNFNPHLMFGCFEDDISVLKQTGWEPQVQQRNSLDGKFNPGITDHVSTAGQGSGVLHNTLHDAPCFPSHFNDGYSAPQYHNSAFGHFYTWDRNKHMAKRPPVGLYASKDLSHDSSLNSMPLMYGPQNECYQDPPGLIGYYPPGHPFYGPGNRMYPSDVNVAAPMVSNHLNNIDHPIWKNGLE</sequence>
<evidence type="ECO:0000313" key="3">
    <source>
        <dbReference type="Proteomes" id="UP001214638"/>
    </source>
</evidence>
<accession>A0AAD9PHR8</accession>
<dbReference type="KEGG" id="bdw:94337705"/>
<name>A0AAD9PHR8_9APIC</name>
<protein>
    <submittedName>
        <fullName evidence="2">Uncharacterized protein</fullName>
    </submittedName>
</protein>
<dbReference type="RefSeq" id="XP_067801949.1">
    <property type="nucleotide sequence ID" value="XM_067948418.1"/>
</dbReference>
<dbReference type="EMBL" id="JALLKP010000005">
    <property type="protein sequence ID" value="KAK2195106.1"/>
    <property type="molecule type" value="Genomic_DNA"/>
</dbReference>
<organism evidence="2 3">
    <name type="scientific">Babesia duncani</name>
    <dbReference type="NCBI Taxonomy" id="323732"/>
    <lineage>
        <taxon>Eukaryota</taxon>
        <taxon>Sar</taxon>
        <taxon>Alveolata</taxon>
        <taxon>Apicomplexa</taxon>
        <taxon>Aconoidasida</taxon>
        <taxon>Piroplasmida</taxon>
        <taxon>Babesiidae</taxon>
        <taxon>Babesia</taxon>
    </lineage>
</organism>
<feature type="region of interest" description="Disordered" evidence="1">
    <location>
        <begin position="172"/>
        <end position="236"/>
    </location>
</feature>
<gene>
    <name evidence="2" type="ORF">BdWA1_003408</name>
</gene>
<dbReference type="Proteomes" id="UP001214638">
    <property type="component" value="Unassembled WGS sequence"/>
</dbReference>